<accession>A0AAP6B7U2</accession>
<dbReference type="GeneID" id="69806083"/>
<proteinExistence type="predicted"/>
<dbReference type="Proteomes" id="UP001282288">
    <property type="component" value="Unassembled WGS sequence"/>
</dbReference>
<evidence type="ECO:0000256" key="1">
    <source>
        <dbReference type="SAM" id="MobiDB-lite"/>
    </source>
</evidence>
<keyword evidence="2" id="KW-1133">Transmembrane helix</keyword>
<keyword evidence="2" id="KW-0472">Membrane</keyword>
<evidence type="ECO:0000313" key="5">
    <source>
        <dbReference type="Proteomes" id="UP001272987"/>
    </source>
</evidence>
<dbReference type="EMBL" id="JARAWP010000008">
    <property type="protein sequence ID" value="MDX3019064.1"/>
    <property type="molecule type" value="Genomic_DNA"/>
</dbReference>
<keyword evidence="5" id="KW-1185">Reference proteome</keyword>
<reference evidence="3 5" key="1">
    <citation type="journal article" date="2023" name="Microb. Genom.">
        <title>Mesoterricola silvestris gen. nov., sp. nov., Mesoterricola sediminis sp. nov., Geothrix oryzae sp. nov., Geothrix edaphica sp. nov., Geothrix rubra sp. nov., and Geothrix limicola sp. nov., six novel members of Acidobacteriota isolated from soils.</title>
        <authorList>
            <person name="Weisberg A.J."/>
            <person name="Pearce E."/>
            <person name="Kramer C.G."/>
            <person name="Chang J.H."/>
            <person name="Clarke C.R."/>
        </authorList>
    </citation>
    <scope>NUCLEOTIDE SEQUENCE</scope>
    <source>
        <strain evidence="4 5">NB05-1H</strain>
        <strain evidence="3">NRRL_B-16521</strain>
    </source>
</reference>
<evidence type="ECO:0000313" key="4">
    <source>
        <dbReference type="EMBL" id="MDX3019064.1"/>
    </source>
</evidence>
<dbReference type="RefSeq" id="WP_010350136.1">
    <property type="nucleotide sequence ID" value="NZ_CP122369.1"/>
</dbReference>
<evidence type="ECO:0000256" key="2">
    <source>
        <dbReference type="SAM" id="Phobius"/>
    </source>
</evidence>
<sequence>MTRLHPHQITEVPPTYATPPPRIPPPPLQPPPPPTPRLLDTLLTALSLASLFAMSAATLTRLLHT</sequence>
<comment type="caution">
    <text evidence="3">The sequence shown here is derived from an EMBL/GenBank/DDBJ whole genome shotgun (WGS) entry which is preliminary data.</text>
</comment>
<keyword evidence="2" id="KW-0812">Transmembrane</keyword>
<organism evidence="3 6">
    <name type="scientific">Streptomyces acidiscabies</name>
    <dbReference type="NCBI Taxonomy" id="42234"/>
    <lineage>
        <taxon>Bacteria</taxon>
        <taxon>Bacillati</taxon>
        <taxon>Actinomycetota</taxon>
        <taxon>Actinomycetes</taxon>
        <taxon>Kitasatosporales</taxon>
        <taxon>Streptomycetaceae</taxon>
        <taxon>Streptomyces</taxon>
    </lineage>
</organism>
<dbReference type="EMBL" id="JARAWC010000004">
    <property type="protein sequence ID" value="MDX2959648.1"/>
    <property type="molecule type" value="Genomic_DNA"/>
</dbReference>
<evidence type="ECO:0000313" key="3">
    <source>
        <dbReference type="EMBL" id="MDX2959648.1"/>
    </source>
</evidence>
<gene>
    <name evidence="3" type="ORF">PV399_07955</name>
    <name evidence="4" type="ORF">PV666_14335</name>
</gene>
<dbReference type="AlphaFoldDB" id="A0AAP6B7U2"/>
<feature type="region of interest" description="Disordered" evidence="1">
    <location>
        <begin position="1"/>
        <end position="35"/>
    </location>
</feature>
<name>A0AAP6B7U2_9ACTN</name>
<evidence type="ECO:0000313" key="6">
    <source>
        <dbReference type="Proteomes" id="UP001282288"/>
    </source>
</evidence>
<feature type="transmembrane region" description="Helical" evidence="2">
    <location>
        <begin position="42"/>
        <end position="63"/>
    </location>
</feature>
<protein>
    <submittedName>
        <fullName evidence="3">Uncharacterized protein</fullName>
    </submittedName>
</protein>
<feature type="compositionally biased region" description="Pro residues" evidence="1">
    <location>
        <begin position="16"/>
        <end position="35"/>
    </location>
</feature>
<dbReference type="Proteomes" id="UP001272987">
    <property type="component" value="Unassembled WGS sequence"/>
</dbReference>